<evidence type="ECO:0000313" key="2">
    <source>
        <dbReference type="EMBL" id="CAA9310621.1"/>
    </source>
</evidence>
<dbReference type="AlphaFoldDB" id="A0A6J4KND0"/>
<feature type="non-terminal residue" evidence="2">
    <location>
        <position position="38"/>
    </location>
</feature>
<accession>A0A6J4KND0</accession>
<sequence length="38" mass="4347">GSRRSFRLQPARTGNRLTQRRVGQQRSHCGTFAPGHRL</sequence>
<feature type="non-terminal residue" evidence="2">
    <location>
        <position position="1"/>
    </location>
</feature>
<protein>
    <submittedName>
        <fullName evidence="2">Uncharacterized protein</fullName>
    </submittedName>
</protein>
<dbReference type="EMBL" id="CADCUA010000196">
    <property type="protein sequence ID" value="CAA9310621.1"/>
    <property type="molecule type" value="Genomic_DNA"/>
</dbReference>
<reference evidence="2" key="1">
    <citation type="submission" date="2020-02" db="EMBL/GenBank/DDBJ databases">
        <authorList>
            <person name="Meier V. D."/>
        </authorList>
    </citation>
    <scope>NUCLEOTIDE SEQUENCE</scope>
    <source>
        <strain evidence="2">AVDCRST_MAG71</strain>
    </source>
</reference>
<evidence type="ECO:0000256" key="1">
    <source>
        <dbReference type="SAM" id="MobiDB-lite"/>
    </source>
</evidence>
<gene>
    <name evidence="2" type="ORF">AVDCRST_MAG71-738</name>
</gene>
<feature type="compositionally biased region" description="Polar residues" evidence="1">
    <location>
        <begin position="15"/>
        <end position="28"/>
    </location>
</feature>
<name>A0A6J4KND0_9GAMM</name>
<proteinExistence type="predicted"/>
<organism evidence="2">
    <name type="scientific">uncultured Lysobacter sp</name>
    <dbReference type="NCBI Taxonomy" id="271060"/>
    <lineage>
        <taxon>Bacteria</taxon>
        <taxon>Pseudomonadati</taxon>
        <taxon>Pseudomonadota</taxon>
        <taxon>Gammaproteobacteria</taxon>
        <taxon>Lysobacterales</taxon>
        <taxon>Lysobacteraceae</taxon>
        <taxon>Lysobacter</taxon>
        <taxon>environmental samples</taxon>
    </lineage>
</organism>
<feature type="region of interest" description="Disordered" evidence="1">
    <location>
        <begin position="1"/>
        <end position="38"/>
    </location>
</feature>